<dbReference type="EMBL" id="CP000817">
    <property type="protein sequence ID" value="ACA38192.1"/>
    <property type="molecule type" value="Genomic_DNA"/>
</dbReference>
<dbReference type="Proteomes" id="UP000002164">
    <property type="component" value="Chromosome"/>
</dbReference>
<dbReference type="InterPro" id="IPR008201">
    <property type="entry name" value="HepT-like"/>
</dbReference>
<dbReference type="PANTHER" id="PTHR33397:SF5">
    <property type="entry name" value="RNASE YUTE-RELATED"/>
    <property type="match status" value="1"/>
</dbReference>
<dbReference type="InterPro" id="IPR037038">
    <property type="entry name" value="HepT-like_sf"/>
</dbReference>
<dbReference type="KEGG" id="lsp:Bsph_0569"/>
<gene>
    <name evidence="5" type="ordered locus">Bsph_0569</name>
</gene>
<dbReference type="AlphaFoldDB" id="B1HWN5"/>
<comment type="similarity">
    <text evidence="4">Belongs to the HepT RNase toxin family.</text>
</comment>
<dbReference type="GO" id="GO:0004540">
    <property type="term" value="F:RNA nuclease activity"/>
    <property type="evidence" value="ECO:0007669"/>
    <property type="project" value="InterPro"/>
</dbReference>
<evidence type="ECO:0000256" key="3">
    <source>
        <dbReference type="ARBA" id="ARBA00022801"/>
    </source>
</evidence>
<dbReference type="HOGENOM" id="CLU_142825_1_0_9"/>
<sequence>MGAFLVYFVDRNKITKNLQYLDGLLAILETENNWSQNDIKKLAIERIGHNIMESMMDVGNLMIDGFIMRDPGSYEDIIDILIDEKVVVAEMEAPYKAVVGLRKMLVREFIEVDIDEVIHVLTANLSALKQFSPAVHHYLTNELGPVSAFLPEDHQ</sequence>
<evidence type="ECO:0000256" key="1">
    <source>
        <dbReference type="ARBA" id="ARBA00022649"/>
    </source>
</evidence>
<dbReference type="Gene3D" id="1.20.120.580">
    <property type="entry name" value="bsu32300-like"/>
    <property type="match status" value="1"/>
</dbReference>
<accession>B1HWN5</accession>
<keyword evidence="2" id="KW-0540">Nuclease</keyword>
<dbReference type="EnsemblBacteria" id="ACA38192">
    <property type="protein sequence ID" value="ACA38192"/>
    <property type="gene ID" value="Bsph_0569"/>
</dbReference>
<dbReference type="GO" id="GO:0110001">
    <property type="term" value="C:toxin-antitoxin complex"/>
    <property type="evidence" value="ECO:0007669"/>
    <property type="project" value="InterPro"/>
</dbReference>
<reference evidence="5 6" key="1">
    <citation type="journal article" date="2008" name="J. Bacteriol.">
        <title>Complete genome sequence of the mosquitocidal bacterium Bacillus sphaericus C3-41 and comparison with those of closely related Bacillus species.</title>
        <authorList>
            <person name="Hu X."/>
            <person name="Fan W."/>
            <person name="Han B."/>
            <person name="Liu H."/>
            <person name="Zheng D."/>
            <person name="Li Q."/>
            <person name="Dong W."/>
            <person name="Yan J."/>
            <person name="Gao M."/>
            <person name="Berry C."/>
            <person name="Yuan Z."/>
        </authorList>
    </citation>
    <scope>NUCLEOTIDE SEQUENCE [LARGE SCALE GENOMIC DNA]</scope>
    <source>
        <strain evidence="5 6">C3-41</strain>
    </source>
</reference>
<evidence type="ECO:0000313" key="6">
    <source>
        <dbReference type="Proteomes" id="UP000002164"/>
    </source>
</evidence>
<dbReference type="GO" id="GO:0016787">
    <property type="term" value="F:hydrolase activity"/>
    <property type="evidence" value="ECO:0007669"/>
    <property type="project" value="UniProtKB-KW"/>
</dbReference>
<keyword evidence="1" id="KW-1277">Toxin-antitoxin system</keyword>
<dbReference type="PANTHER" id="PTHR33397">
    <property type="entry name" value="UPF0331 PROTEIN YUTE"/>
    <property type="match status" value="1"/>
</dbReference>
<dbReference type="InterPro" id="IPR052379">
    <property type="entry name" value="Type_VII_TA_RNase"/>
</dbReference>
<proteinExistence type="inferred from homology"/>
<keyword evidence="3" id="KW-0378">Hydrolase</keyword>
<dbReference type="Pfam" id="PF01934">
    <property type="entry name" value="HepT-like"/>
    <property type="match status" value="1"/>
</dbReference>
<evidence type="ECO:0000256" key="2">
    <source>
        <dbReference type="ARBA" id="ARBA00022722"/>
    </source>
</evidence>
<name>B1HWN5_LYSSC</name>
<protein>
    <submittedName>
        <fullName evidence="5">Hypothetical yutE protein</fullName>
    </submittedName>
</protein>
<evidence type="ECO:0000313" key="5">
    <source>
        <dbReference type="EMBL" id="ACA38192.1"/>
    </source>
</evidence>
<evidence type="ECO:0000256" key="4">
    <source>
        <dbReference type="ARBA" id="ARBA00024207"/>
    </source>
</evidence>
<organism evidence="5 6">
    <name type="scientific">Lysinibacillus sphaericus (strain C3-41)</name>
    <dbReference type="NCBI Taxonomy" id="444177"/>
    <lineage>
        <taxon>Bacteria</taxon>
        <taxon>Bacillati</taxon>
        <taxon>Bacillota</taxon>
        <taxon>Bacilli</taxon>
        <taxon>Bacillales</taxon>
        <taxon>Bacillaceae</taxon>
        <taxon>Lysinibacillus</taxon>
    </lineage>
</organism>